<dbReference type="RefSeq" id="WP_013322487.1">
    <property type="nucleotide sequence ID" value="NC_014501.1"/>
</dbReference>
<dbReference type="eggNOG" id="COG2133">
    <property type="taxonomic scope" value="Bacteria"/>
</dbReference>
<dbReference type="SUPFAM" id="SSF101898">
    <property type="entry name" value="NHL repeat"/>
    <property type="match status" value="1"/>
</dbReference>
<dbReference type="STRING" id="497965.Cyan7822_2407"/>
<evidence type="ECO:0000256" key="1">
    <source>
        <dbReference type="SAM" id="SignalP"/>
    </source>
</evidence>
<protein>
    <recommendedName>
        <fullName evidence="4">NHL repeat containing protein</fullName>
    </recommendedName>
</protein>
<dbReference type="OrthoDB" id="928769at2"/>
<dbReference type="HOGENOM" id="CLU_044844_0_0_3"/>
<keyword evidence="1" id="KW-0732">Signal</keyword>
<organism evidence="2 3">
    <name type="scientific">Gloeothece verrucosa (strain PCC 7822)</name>
    <name type="common">Cyanothece sp. (strain PCC 7822)</name>
    <dbReference type="NCBI Taxonomy" id="497965"/>
    <lineage>
        <taxon>Bacteria</taxon>
        <taxon>Bacillati</taxon>
        <taxon>Cyanobacteriota</taxon>
        <taxon>Cyanophyceae</taxon>
        <taxon>Oscillatoriophycideae</taxon>
        <taxon>Chroococcales</taxon>
        <taxon>Aphanothecaceae</taxon>
        <taxon>Gloeothece</taxon>
        <taxon>Gloeothece verrucosa</taxon>
    </lineage>
</organism>
<dbReference type="EMBL" id="CP002198">
    <property type="protein sequence ID" value="ADN14382.1"/>
    <property type="molecule type" value="Genomic_DNA"/>
</dbReference>
<sequence>MKLKSLKYTISLVTFGFSLVTGAAAQAASISVIATGLDNPRNLAFAPDGSIYVTESGKGGDGADGRCIPSPSAQYIPLCAGHTGKLSRITLDGQKQTLISNLPSLALTPSGEQAAGPADIKFDSLGNAYLLFGYAGDPKLRNTTLKEPTLGQLYKYDTNTKALSSIFDFAQYEIDHNPDGTDLITNPYALGIKDDLAYVVDGGGNTIYSIGLDGSGLKGKGVAAFPLQPLPSDAEFPPLPPGEGAPPFQPTLQSVPTGIAFAPDGSLTVSEYSAFPYPEGDARIFKVDPTTLQTQVLYNGFTQLTGVTYDDKGNLYALQHINQSEWKAIEQGGNIIGDISGSIIKIAPDGTRKTVLSGHGLAAASGLTFGPDGRLYTSNFSRLAGQGQILAIDPTAVPEPSTILGVVLFGVGARFFRHSLNKKQESDKD</sequence>
<reference evidence="3" key="1">
    <citation type="journal article" date="2011" name="MBio">
        <title>Novel metabolic attributes of the genus Cyanothece, comprising a group of unicellular nitrogen-fixing Cyanobacteria.</title>
        <authorList>
            <person name="Bandyopadhyay A."/>
            <person name="Elvitigala T."/>
            <person name="Welsh E."/>
            <person name="Stockel J."/>
            <person name="Liberton M."/>
            <person name="Min H."/>
            <person name="Sherman L.A."/>
            <person name="Pakrasi H.B."/>
        </authorList>
    </citation>
    <scope>NUCLEOTIDE SEQUENCE [LARGE SCALE GENOMIC DNA]</scope>
    <source>
        <strain evidence="3">PCC 7822</strain>
    </source>
</reference>
<name>E0UFZ9_GLOV7</name>
<dbReference type="InterPro" id="IPR048031">
    <property type="entry name" value="ScyD/ScyE-like"/>
</dbReference>
<evidence type="ECO:0000313" key="2">
    <source>
        <dbReference type="EMBL" id="ADN14382.1"/>
    </source>
</evidence>
<evidence type="ECO:0000313" key="3">
    <source>
        <dbReference type="Proteomes" id="UP000008206"/>
    </source>
</evidence>
<keyword evidence="3" id="KW-1185">Reference proteome</keyword>
<dbReference type="InterPro" id="IPR011042">
    <property type="entry name" value="6-blade_b-propeller_TolB-like"/>
</dbReference>
<dbReference type="InterPro" id="IPR015943">
    <property type="entry name" value="WD40/YVTN_repeat-like_dom_sf"/>
</dbReference>
<dbReference type="Proteomes" id="UP000008206">
    <property type="component" value="Chromosome"/>
</dbReference>
<proteinExistence type="predicted"/>
<accession>E0UFZ9</accession>
<dbReference type="Gene3D" id="2.130.10.10">
    <property type="entry name" value="YVTN repeat-like/Quinoprotein amine dehydrogenase"/>
    <property type="match status" value="1"/>
</dbReference>
<evidence type="ECO:0008006" key="4">
    <source>
        <dbReference type="Google" id="ProtNLM"/>
    </source>
</evidence>
<dbReference type="NCBIfam" id="NF033206">
    <property type="entry name" value="ScyE_fam"/>
    <property type="match status" value="1"/>
</dbReference>
<dbReference type="Gene3D" id="2.120.10.30">
    <property type="entry name" value="TolB, C-terminal domain"/>
    <property type="match status" value="1"/>
</dbReference>
<dbReference type="AlphaFoldDB" id="E0UFZ9"/>
<dbReference type="KEGG" id="cyj:Cyan7822_2407"/>
<feature type="chain" id="PRO_5003141258" description="NHL repeat containing protein" evidence="1">
    <location>
        <begin position="28"/>
        <end position="429"/>
    </location>
</feature>
<gene>
    <name evidence="2" type="ordered locus">Cyan7822_2407</name>
</gene>
<feature type="signal peptide" evidence="1">
    <location>
        <begin position="1"/>
        <end position="27"/>
    </location>
</feature>